<dbReference type="EMBL" id="CP007056">
    <property type="protein sequence ID" value="AHG01701.1"/>
    <property type="molecule type" value="Genomic_DNA"/>
</dbReference>
<dbReference type="KEGG" id="hlr:HALLA_04680"/>
<evidence type="ECO:0000313" key="4">
    <source>
        <dbReference type="Proteomes" id="UP000019024"/>
    </source>
</evidence>
<evidence type="ECO:0000259" key="2">
    <source>
        <dbReference type="Pfam" id="PF07331"/>
    </source>
</evidence>
<dbReference type="Proteomes" id="UP000019024">
    <property type="component" value="Plasmid unnamed"/>
</dbReference>
<accession>W0JSQ3</accession>
<protein>
    <recommendedName>
        <fullName evidence="2">DUF1468 domain-containing protein</fullName>
    </recommendedName>
</protein>
<organism evidence="3 4">
    <name type="scientific">Halostagnicola larsenii XH-48</name>
    <dbReference type="NCBI Taxonomy" id="797299"/>
    <lineage>
        <taxon>Archaea</taxon>
        <taxon>Methanobacteriati</taxon>
        <taxon>Methanobacteriota</taxon>
        <taxon>Stenosarchaea group</taxon>
        <taxon>Halobacteria</taxon>
        <taxon>Halobacteriales</taxon>
        <taxon>Natrialbaceae</taxon>
        <taxon>Halostagnicola</taxon>
    </lineage>
</organism>
<sequence>MVLNKLKSNPLAAIFMLVAVVVIASANQFPDGGSLGPGFFPIIVSVGIIAFGIADILVDDDTQLEMSDFSITPAVIMFAFLVGYLLLMPITGFLVGTMLFLPIALYYSTVRSKLMIALISIGLPILLFYVFSQVFMVRLPEGIIPVSRLLPQLPV</sequence>
<dbReference type="RefSeq" id="WP_049954551.1">
    <property type="nucleotide sequence ID" value="NZ_CP007056.1"/>
</dbReference>
<gene>
    <name evidence="3" type="ORF">HALLA_04680</name>
</gene>
<keyword evidence="4" id="KW-1185">Reference proteome</keyword>
<keyword evidence="1" id="KW-1133">Transmembrane helix</keyword>
<keyword evidence="1" id="KW-0472">Membrane</keyword>
<dbReference type="eggNOG" id="arCOG10722">
    <property type="taxonomic scope" value="Archaea"/>
</dbReference>
<dbReference type="HOGENOM" id="CLU_110735_2_1_2"/>
<dbReference type="Pfam" id="PF07331">
    <property type="entry name" value="TctB"/>
    <property type="match status" value="1"/>
</dbReference>
<keyword evidence="1" id="KW-0812">Transmembrane</keyword>
<feature type="domain" description="DUF1468" evidence="2">
    <location>
        <begin position="12"/>
        <end position="140"/>
    </location>
</feature>
<feature type="transmembrane region" description="Helical" evidence="1">
    <location>
        <begin position="78"/>
        <end position="108"/>
    </location>
</feature>
<geneLocation type="plasmid" evidence="3">
    <name>unnamed</name>
</geneLocation>
<keyword evidence="3" id="KW-0614">Plasmid</keyword>
<feature type="transmembrane region" description="Helical" evidence="1">
    <location>
        <begin position="36"/>
        <end position="58"/>
    </location>
</feature>
<proteinExistence type="predicted"/>
<dbReference type="InterPro" id="IPR009936">
    <property type="entry name" value="DUF1468"/>
</dbReference>
<dbReference type="GeneID" id="25147087"/>
<evidence type="ECO:0000313" key="3">
    <source>
        <dbReference type="EMBL" id="AHG01701.1"/>
    </source>
</evidence>
<dbReference type="AlphaFoldDB" id="W0JSQ3"/>
<dbReference type="OrthoDB" id="327405at2157"/>
<feature type="transmembrane region" description="Helical" evidence="1">
    <location>
        <begin position="114"/>
        <end position="131"/>
    </location>
</feature>
<evidence type="ECO:0000256" key="1">
    <source>
        <dbReference type="SAM" id="Phobius"/>
    </source>
</evidence>
<reference evidence="3 4" key="1">
    <citation type="submission" date="2014-01" db="EMBL/GenBank/DDBJ databases">
        <authorList>
            <consortium name="DOE Joint Genome Institute"/>
            <person name="Anderson I."/>
            <person name="Huntemann M."/>
            <person name="Han J."/>
            <person name="Chen A."/>
            <person name="Kyrpides N."/>
            <person name="Mavromatis K."/>
            <person name="Markowitz V."/>
            <person name="Palaniappan K."/>
            <person name="Ivanova N."/>
            <person name="Schaumberg A."/>
            <person name="Pati A."/>
            <person name="Liolios K."/>
            <person name="Nordberg H.P."/>
            <person name="Cantor M.N."/>
            <person name="Hua S.X."/>
            <person name="Woyke T."/>
        </authorList>
    </citation>
    <scope>NUCLEOTIDE SEQUENCE [LARGE SCALE GENOMIC DNA]</scope>
    <source>
        <strain evidence="3 4">XH-48</strain>
        <plasmid evidence="4">1</plasmid>
    </source>
</reference>
<name>W0JSQ3_9EURY</name>